<evidence type="ECO:0000313" key="2">
    <source>
        <dbReference type="Proteomes" id="UP000245657"/>
    </source>
</evidence>
<accession>A0A2V2N0J0</accession>
<proteinExistence type="predicted"/>
<evidence type="ECO:0000313" key="1">
    <source>
        <dbReference type="EMBL" id="PWR72075.1"/>
    </source>
</evidence>
<dbReference type="EMBL" id="QGMY01000007">
    <property type="protein sequence ID" value="PWR72075.1"/>
    <property type="molecule type" value="Genomic_DNA"/>
</dbReference>
<gene>
    <name evidence="1" type="ORF">DK846_08785</name>
</gene>
<dbReference type="Proteomes" id="UP000245657">
    <property type="component" value="Unassembled WGS sequence"/>
</dbReference>
<keyword evidence="2" id="KW-1185">Reference proteome</keyword>
<organism evidence="1 2">
    <name type="scientific">Methanospirillum lacunae</name>
    <dbReference type="NCBI Taxonomy" id="668570"/>
    <lineage>
        <taxon>Archaea</taxon>
        <taxon>Methanobacteriati</taxon>
        <taxon>Methanobacteriota</taxon>
        <taxon>Stenosarchaea group</taxon>
        <taxon>Methanomicrobia</taxon>
        <taxon>Methanomicrobiales</taxon>
        <taxon>Methanospirillaceae</taxon>
        <taxon>Methanospirillum</taxon>
    </lineage>
</organism>
<comment type="caution">
    <text evidence="1">The sequence shown here is derived from an EMBL/GenBank/DDBJ whole genome shotgun (WGS) entry which is preliminary data.</text>
</comment>
<name>A0A2V2N0J0_9EURY</name>
<reference evidence="1 2" key="1">
    <citation type="submission" date="2018-05" db="EMBL/GenBank/DDBJ databases">
        <title>Draft genome of Methanospirillum lacunae Ki8-1.</title>
        <authorList>
            <person name="Dueholm M.S."/>
            <person name="Nielsen P.H."/>
            <person name="Bakmann L.F."/>
            <person name="Otzen D.E."/>
        </authorList>
    </citation>
    <scope>NUCLEOTIDE SEQUENCE [LARGE SCALE GENOMIC DNA]</scope>
    <source>
        <strain evidence="1 2">Ki8-1</strain>
    </source>
</reference>
<dbReference type="AlphaFoldDB" id="A0A2V2N0J0"/>
<sequence length="94" mass="10596">MIGELRYPEWEFEQDISGLMRTDLKTDTSGLSCDFPRGLVGVLRIRLDGVPGGADLLLSNKEGHLLLLNRMMISAGFFWGKLRLKYHSIFDPVA</sequence>
<protein>
    <submittedName>
        <fullName evidence="1">Uncharacterized protein</fullName>
    </submittedName>
</protein>